<comment type="caution">
    <text evidence="2">The sequence shown here is derived from an EMBL/GenBank/DDBJ whole genome shotgun (WGS) entry which is preliminary data.</text>
</comment>
<accession>A0A4R2Q625</accession>
<dbReference type="RefSeq" id="WP_132880722.1">
    <property type="nucleotide sequence ID" value="NZ_SLXQ01000022.1"/>
</dbReference>
<dbReference type="Proteomes" id="UP000294911">
    <property type="component" value="Unassembled WGS sequence"/>
</dbReference>
<dbReference type="PANTHER" id="PTHR43194">
    <property type="entry name" value="HYDROLASE ALPHA/BETA FOLD FAMILY"/>
    <property type="match status" value="1"/>
</dbReference>
<dbReference type="PANTHER" id="PTHR43194:SF2">
    <property type="entry name" value="PEROXISOMAL MEMBRANE PROTEIN LPX1"/>
    <property type="match status" value="1"/>
</dbReference>
<dbReference type="SUPFAM" id="SSF53474">
    <property type="entry name" value="alpha/beta-Hydrolases"/>
    <property type="match status" value="1"/>
</dbReference>
<dbReference type="InterPro" id="IPR000073">
    <property type="entry name" value="AB_hydrolase_1"/>
</dbReference>
<reference evidence="2 3" key="1">
    <citation type="submission" date="2019-03" db="EMBL/GenBank/DDBJ databases">
        <title>Genomic Encyclopedia of Type Strains, Phase IV (KMG-IV): sequencing the most valuable type-strain genomes for metagenomic binning, comparative biology and taxonomic classification.</title>
        <authorList>
            <person name="Goeker M."/>
        </authorList>
    </citation>
    <scope>NUCLEOTIDE SEQUENCE [LARGE SCALE GENOMIC DNA]</scope>
    <source>
        <strain evidence="2 3">DSM 45765</strain>
    </source>
</reference>
<keyword evidence="3" id="KW-1185">Reference proteome</keyword>
<dbReference type="OrthoDB" id="3400345at2"/>
<proteinExistence type="predicted"/>
<feature type="domain" description="AB hydrolase-1" evidence="1">
    <location>
        <begin position="21"/>
        <end position="255"/>
    </location>
</feature>
<organism evidence="2 3">
    <name type="scientific">Tamaricihabitans halophyticus</name>
    <dbReference type="NCBI Taxonomy" id="1262583"/>
    <lineage>
        <taxon>Bacteria</taxon>
        <taxon>Bacillati</taxon>
        <taxon>Actinomycetota</taxon>
        <taxon>Actinomycetes</taxon>
        <taxon>Pseudonocardiales</taxon>
        <taxon>Pseudonocardiaceae</taxon>
        <taxon>Tamaricihabitans</taxon>
    </lineage>
</organism>
<dbReference type="GO" id="GO:0003824">
    <property type="term" value="F:catalytic activity"/>
    <property type="evidence" value="ECO:0007669"/>
    <property type="project" value="UniProtKB-ARBA"/>
</dbReference>
<dbReference type="Gene3D" id="3.40.50.1820">
    <property type="entry name" value="alpha/beta hydrolase"/>
    <property type="match status" value="1"/>
</dbReference>
<dbReference type="InterPro" id="IPR050228">
    <property type="entry name" value="Carboxylesterase_BioH"/>
</dbReference>
<dbReference type="AlphaFoldDB" id="A0A4R2Q625"/>
<sequence length="277" mass="30327">MHKVELSAGTIEYTDSGGTGPVLLLLHGFAQNGSVWDPVVRALSPEYRCVVPNLPLGGHRLPLRADADISMAGLARMMLELIAKLELASVTLVQNDWGGAHLVVAQDTEARVSRLVLTSCEAFDNYPPGVPGRAVWLAARIPGGVTAMANAMRIRRLRRLPVAFGWMSKRVPDAVMDGWLRPLLTQPEIRRDARKYLRSVDRRDTFAAVDALAAFTRPALVAWAAEDRVMPPAHGQRLANLLPNGRLVEIADSYALIPQDQPGKLAAEIHNFVRETP</sequence>
<name>A0A4R2Q625_9PSEU</name>
<dbReference type="InterPro" id="IPR029058">
    <property type="entry name" value="AB_hydrolase_fold"/>
</dbReference>
<gene>
    <name evidence="2" type="ORF">EV191_12228</name>
</gene>
<dbReference type="Pfam" id="PF00561">
    <property type="entry name" value="Abhydrolase_1"/>
    <property type="match status" value="1"/>
</dbReference>
<dbReference type="EMBL" id="SLXQ01000022">
    <property type="protein sequence ID" value="TCP43414.1"/>
    <property type="molecule type" value="Genomic_DNA"/>
</dbReference>
<protein>
    <submittedName>
        <fullName evidence="2">Pimeloyl-ACP methyl ester carboxylesterase</fullName>
    </submittedName>
</protein>
<evidence type="ECO:0000313" key="2">
    <source>
        <dbReference type="EMBL" id="TCP43414.1"/>
    </source>
</evidence>
<evidence type="ECO:0000313" key="3">
    <source>
        <dbReference type="Proteomes" id="UP000294911"/>
    </source>
</evidence>
<evidence type="ECO:0000259" key="1">
    <source>
        <dbReference type="Pfam" id="PF00561"/>
    </source>
</evidence>